<dbReference type="Gene3D" id="3.90.1150.10">
    <property type="entry name" value="Aspartate Aminotransferase, domain 1"/>
    <property type="match status" value="1"/>
</dbReference>
<comment type="similarity">
    <text evidence="2">Belongs to the beta-eliminating lyase family.</text>
</comment>
<dbReference type="EMBL" id="DRTD01000374">
    <property type="protein sequence ID" value="HHE55133.1"/>
    <property type="molecule type" value="Genomic_DNA"/>
</dbReference>
<evidence type="ECO:0000256" key="3">
    <source>
        <dbReference type="ARBA" id="ARBA00022898"/>
    </source>
</evidence>
<dbReference type="PANTHER" id="PTHR32325">
    <property type="entry name" value="BETA-ELIMINATING LYASE-LIKE PROTEIN-RELATED"/>
    <property type="match status" value="1"/>
</dbReference>
<evidence type="ECO:0000256" key="1">
    <source>
        <dbReference type="ARBA" id="ARBA00001933"/>
    </source>
</evidence>
<dbReference type="AlphaFoldDB" id="A0A7V5LIJ9"/>
<dbReference type="InterPro" id="IPR015422">
    <property type="entry name" value="PyrdxlP-dep_Trfase_small"/>
</dbReference>
<evidence type="ECO:0000313" key="5">
    <source>
        <dbReference type="EMBL" id="HHE55133.1"/>
    </source>
</evidence>
<dbReference type="InterPro" id="IPR018176">
    <property type="entry name" value="Tryptophanase_CS"/>
</dbReference>
<dbReference type="InterPro" id="IPR015421">
    <property type="entry name" value="PyrdxlP-dep_Trfase_major"/>
</dbReference>
<sequence>GQPVSMQNIKEVSALAKKYQIPFFFDACRFAENCYFIKEREEGYQNKSILEIAKEMFSYADGCTMSAKKDGLVNIGGFLALNDDDWAQHITNMLILIEGFKTYGGLAGRDLESIARGLKEVLDENYLRFRINQTRYLGEMLDEQGIPIVKPVGGHAVYIDAKQFLPHIPPEQFPGHALVVELYKRYGIRAVEIGSLMMAKNDPQTGKMIPPKLELVRLAIPRRVYTNMHMQYVAEAIINIYQDREKLKGFEIEYEPEFLRHFTARLKPVQ</sequence>
<feature type="domain" description="Aromatic amino acid beta-eliminating lyase/threonine aldolase" evidence="4">
    <location>
        <begin position="1"/>
        <end position="235"/>
    </location>
</feature>
<proteinExistence type="inferred from homology"/>
<dbReference type="Gene3D" id="3.40.640.10">
    <property type="entry name" value="Type I PLP-dependent aspartate aminotransferase-like (Major domain)"/>
    <property type="match status" value="1"/>
</dbReference>
<organism evidence="5">
    <name type="scientific">Caldithrix abyssi</name>
    <dbReference type="NCBI Taxonomy" id="187145"/>
    <lineage>
        <taxon>Bacteria</taxon>
        <taxon>Pseudomonadati</taxon>
        <taxon>Calditrichota</taxon>
        <taxon>Calditrichia</taxon>
        <taxon>Calditrichales</taxon>
        <taxon>Calditrichaceae</taxon>
        <taxon>Caldithrix</taxon>
    </lineage>
</organism>
<dbReference type="Proteomes" id="UP000886111">
    <property type="component" value="Unassembled WGS sequence"/>
</dbReference>
<dbReference type="Pfam" id="PF01212">
    <property type="entry name" value="Beta_elim_lyase"/>
    <property type="match status" value="1"/>
</dbReference>
<dbReference type="GO" id="GO:0009034">
    <property type="term" value="F:tryptophanase activity"/>
    <property type="evidence" value="ECO:0007669"/>
    <property type="project" value="UniProtKB-EC"/>
</dbReference>
<comment type="cofactor">
    <cofactor evidence="1">
        <name>pyridoxal 5'-phosphate</name>
        <dbReference type="ChEBI" id="CHEBI:597326"/>
    </cofactor>
</comment>
<dbReference type="InterPro" id="IPR001597">
    <property type="entry name" value="ArAA_b-elim_lyase/Thr_aldolase"/>
</dbReference>
<dbReference type="EC" id="4.1.99.1" evidence="5"/>
<dbReference type="PROSITE" id="PS00853">
    <property type="entry name" value="BETA_ELIM_LYASE"/>
    <property type="match status" value="1"/>
</dbReference>
<keyword evidence="3" id="KW-0663">Pyridoxal phosphate</keyword>
<evidence type="ECO:0000259" key="4">
    <source>
        <dbReference type="Pfam" id="PF01212"/>
    </source>
</evidence>
<name>A0A7V5LIJ9_CALAY</name>
<keyword evidence="5" id="KW-0456">Lyase</keyword>
<dbReference type="NCBIfam" id="NF009709">
    <property type="entry name" value="PRK13238.1"/>
    <property type="match status" value="1"/>
</dbReference>
<gene>
    <name evidence="5" type="ORF">ENL21_05075</name>
</gene>
<reference evidence="5" key="1">
    <citation type="journal article" date="2020" name="mSystems">
        <title>Genome- and Community-Level Interaction Insights into Carbon Utilization and Element Cycling Functions of Hydrothermarchaeota in Hydrothermal Sediment.</title>
        <authorList>
            <person name="Zhou Z."/>
            <person name="Liu Y."/>
            <person name="Xu W."/>
            <person name="Pan J."/>
            <person name="Luo Z.H."/>
            <person name="Li M."/>
        </authorList>
    </citation>
    <scope>NUCLEOTIDE SEQUENCE [LARGE SCALE GENOMIC DNA]</scope>
    <source>
        <strain evidence="5">HyVt-76</strain>
    </source>
</reference>
<accession>A0A7V5LIJ9</accession>
<feature type="non-terminal residue" evidence="5">
    <location>
        <position position="1"/>
    </location>
</feature>
<dbReference type="SUPFAM" id="SSF53383">
    <property type="entry name" value="PLP-dependent transferases"/>
    <property type="match status" value="1"/>
</dbReference>
<evidence type="ECO:0000256" key="2">
    <source>
        <dbReference type="ARBA" id="ARBA00009721"/>
    </source>
</evidence>
<comment type="caution">
    <text evidence="5">The sequence shown here is derived from an EMBL/GenBank/DDBJ whole genome shotgun (WGS) entry which is preliminary data.</text>
</comment>
<protein>
    <submittedName>
        <fullName evidence="5">Tryptophanase</fullName>
        <ecNumber evidence="5">4.1.99.1</ecNumber>
    </submittedName>
</protein>
<dbReference type="PANTHER" id="PTHR32325:SF4">
    <property type="entry name" value="TRYPTOPHANASE"/>
    <property type="match status" value="1"/>
</dbReference>
<dbReference type="InterPro" id="IPR015424">
    <property type="entry name" value="PyrdxlP-dep_Trfase"/>
</dbReference>